<dbReference type="PATRIC" id="fig|1204725.3.peg.1575"/>
<dbReference type="Proteomes" id="UP000007360">
    <property type="component" value="Unassembled WGS sequence"/>
</dbReference>
<organism evidence="8 9">
    <name type="scientific">Methanobacterium formicicum (strain DSM 3637 / PP1)</name>
    <dbReference type="NCBI Taxonomy" id="1204725"/>
    <lineage>
        <taxon>Archaea</taxon>
        <taxon>Methanobacteriati</taxon>
        <taxon>Methanobacteriota</taxon>
        <taxon>Methanomada group</taxon>
        <taxon>Methanobacteria</taxon>
        <taxon>Methanobacteriales</taxon>
        <taxon>Methanobacteriaceae</taxon>
        <taxon>Methanobacterium</taxon>
    </lineage>
</organism>
<evidence type="ECO:0000256" key="2">
    <source>
        <dbReference type="ARBA" id="ARBA00022448"/>
    </source>
</evidence>
<name>K2RBD5_METFP</name>
<feature type="transmembrane region" description="Helical" evidence="7">
    <location>
        <begin position="6"/>
        <end position="28"/>
    </location>
</feature>
<evidence type="ECO:0000313" key="8">
    <source>
        <dbReference type="EMBL" id="EKF85629.1"/>
    </source>
</evidence>
<dbReference type="RefSeq" id="WP_004030914.1">
    <property type="nucleotide sequence ID" value="NZ_AMPO01000006.1"/>
</dbReference>
<evidence type="ECO:0000256" key="5">
    <source>
        <dbReference type="ARBA" id="ARBA00022989"/>
    </source>
</evidence>
<evidence type="ECO:0000256" key="6">
    <source>
        <dbReference type="ARBA" id="ARBA00023136"/>
    </source>
</evidence>
<evidence type="ECO:0000313" key="9">
    <source>
        <dbReference type="Proteomes" id="UP000007360"/>
    </source>
</evidence>
<comment type="caution">
    <text evidence="8">The sequence shown here is derived from an EMBL/GenBank/DDBJ whole genome shotgun (WGS) entry which is preliminary data.</text>
</comment>
<gene>
    <name evidence="8" type="ORF">A994_07851</name>
</gene>
<dbReference type="GO" id="GO:0005886">
    <property type="term" value="C:plasma membrane"/>
    <property type="evidence" value="ECO:0007669"/>
    <property type="project" value="UniProtKB-SubCell"/>
</dbReference>
<dbReference type="PANTHER" id="PTHR34229:SF1">
    <property type="entry name" value="METAL TRANSPORT PROTEIN HI_1621-RELATED"/>
    <property type="match status" value="1"/>
</dbReference>
<evidence type="ECO:0000256" key="3">
    <source>
        <dbReference type="ARBA" id="ARBA00022475"/>
    </source>
</evidence>
<reference evidence="8 9" key="1">
    <citation type="journal article" date="2012" name="J. Bacteriol.">
        <title>Draft genome sequence of Methanobacterium formicicum DSM 3637, an archaebacterium isolated from the methane producer amoeba Pelomyxa palustris.</title>
        <authorList>
            <person name="Gutierrez G."/>
        </authorList>
    </citation>
    <scope>NUCLEOTIDE SEQUENCE [LARGE SCALE GENOMIC DNA]</scope>
    <source>
        <strain evidence="9">DSM 3637 / PP1</strain>
    </source>
</reference>
<feature type="transmembrane region" description="Helical" evidence="7">
    <location>
        <begin position="138"/>
        <end position="163"/>
    </location>
</feature>
<dbReference type="Pfam" id="PF01891">
    <property type="entry name" value="CbiM"/>
    <property type="match status" value="1"/>
</dbReference>
<evidence type="ECO:0000256" key="7">
    <source>
        <dbReference type="SAM" id="Phobius"/>
    </source>
</evidence>
<protein>
    <submittedName>
        <fullName evidence="8">Cobalamin biosynthesis protein M-like protein</fullName>
    </submittedName>
</protein>
<keyword evidence="5 7" id="KW-1133">Transmembrane helix</keyword>
<dbReference type="PANTHER" id="PTHR34229">
    <property type="entry name" value="METAL TRANSPORT PROTEIN HI_1621-RELATED"/>
    <property type="match status" value="1"/>
</dbReference>
<sequence length="207" mass="22600">MHLSDGLIPLWQAAIYWIITIAVLAIYMYKLSKTEDKGKILVNTAILAAVTVVVSSISIPSPFGIPIHLFVIPLVVILLGPLSGVTVAFLCFIVQFLFLGMGGITSLGANVVTMGIVMSFSTYYFYQFTKELDDRLSIFSGTFMGIIMATITQIIILLIAGVATLEVLMATLVPFYLFVGVIEGIINVFIILSIFKLKPELAKVEQI</sequence>
<accession>K2RBD5</accession>
<keyword evidence="4 7" id="KW-0812">Transmembrane</keyword>
<proteinExistence type="predicted"/>
<dbReference type="OrthoDB" id="82525at2157"/>
<evidence type="ECO:0000256" key="1">
    <source>
        <dbReference type="ARBA" id="ARBA00004651"/>
    </source>
</evidence>
<feature type="transmembrane region" description="Helical" evidence="7">
    <location>
        <begin position="40"/>
        <end position="61"/>
    </location>
</feature>
<keyword evidence="2" id="KW-0813">Transport</keyword>
<feature type="transmembrane region" description="Helical" evidence="7">
    <location>
        <begin position="107"/>
        <end position="126"/>
    </location>
</feature>
<dbReference type="EMBL" id="AMPO01000006">
    <property type="protein sequence ID" value="EKF85629.1"/>
    <property type="molecule type" value="Genomic_DNA"/>
</dbReference>
<keyword evidence="6 7" id="KW-0472">Membrane</keyword>
<comment type="subcellular location">
    <subcellularLocation>
        <location evidence="1">Cell membrane</location>
        <topology evidence="1">Multi-pass membrane protein</topology>
    </subcellularLocation>
</comment>
<keyword evidence="9" id="KW-1185">Reference proteome</keyword>
<keyword evidence="3" id="KW-1003">Cell membrane</keyword>
<feature type="transmembrane region" description="Helical" evidence="7">
    <location>
        <begin position="67"/>
        <end position="100"/>
    </location>
</feature>
<evidence type="ECO:0000256" key="4">
    <source>
        <dbReference type="ARBA" id="ARBA00022692"/>
    </source>
</evidence>
<dbReference type="InterPro" id="IPR002751">
    <property type="entry name" value="CbiM/NikMN"/>
</dbReference>
<feature type="transmembrane region" description="Helical" evidence="7">
    <location>
        <begin position="175"/>
        <end position="195"/>
    </location>
</feature>
<dbReference type="GO" id="GO:0000041">
    <property type="term" value="P:transition metal ion transport"/>
    <property type="evidence" value="ECO:0007669"/>
    <property type="project" value="InterPro"/>
</dbReference>
<dbReference type="AlphaFoldDB" id="K2RBD5"/>
<dbReference type="Gene3D" id="1.10.1760.20">
    <property type="match status" value="1"/>
</dbReference>